<feature type="compositionally biased region" description="Polar residues" evidence="1">
    <location>
        <begin position="72"/>
        <end position="102"/>
    </location>
</feature>
<feature type="compositionally biased region" description="Basic and acidic residues" evidence="1">
    <location>
        <begin position="104"/>
        <end position="114"/>
    </location>
</feature>
<keyword evidence="3" id="KW-0808">Transferase</keyword>
<keyword evidence="3" id="KW-0723">Serine/threonine-protein kinase</keyword>
<dbReference type="EMBL" id="QFPP01000140">
    <property type="protein sequence ID" value="PZQ74240.1"/>
    <property type="molecule type" value="Genomic_DNA"/>
</dbReference>
<keyword evidence="3" id="KW-0418">Kinase</keyword>
<protein>
    <submittedName>
        <fullName evidence="3">Serine/threonine protein kinase</fullName>
    </submittedName>
</protein>
<evidence type="ECO:0000313" key="3">
    <source>
        <dbReference type="EMBL" id="PZQ74240.1"/>
    </source>
</evidence>
<evidence type="ECO:0000313" key="4">
    <source>
        <dbReference type="Proteomes" id="UP000249135"/>
    </source>
</evidence>
<accession>A0A2W5SHA5</accession>
<reference evidence="3 4" key="1">
    <citation type="submission" date="2017-08" db="EMBL/GenBank/DDBJ databases">
        <title>Infants hospitalized years apart are colonized by the same room-sourced microbial strains.</title>
        <authorList>
            <person name="Brooks B."/>
            <person name="Olm M.R."/>
            <person name="Firek B.A."/>
            <person name="Baker R."/>
            <person name="Thomas B.C."/>
            <person name="Morowitz M.J."/>
            <person name="Banfield J.F."/>
        </authorList>
    </citation>
    <scope>NUCLEOTIDE SEQUENCE [LARGE SCALE GENOMIC DNA]</scope>
    <source>
        <strain evidence="3">S2_005_003_R2_41</strain>
    </source>
</reference>
<evidence type="ECO:0000256" key="2">
    <source>
        <dbReference type="SAM" id="SignalP"/>
    </source>
</evidence>
<feature type="chain" id="PRO_5016093538" evidence="2">
    <location>
        <begin position="24"/>
        <end position="140"/>
    </location>
</feature>
<sequence length="140" mass="14527">MKPITLPALVAAGLLAASAAASAQTTSVPATQPGVAGQASTMTPAGVPNPPQRPDYSQPNSREGVRMGAVWNNHNQANTNTPGGEASTMHNNQPNATPQVGQRTRAEVRQEALHQPRPFGYTGERPDVATNPIDSTGTPK</sequence>
<name>A0A2W5SHA5_VARPD</name>
<keyword evidence="2" id="KW-0732">Signal</keyword>
<evidence type="ECO:0000256" key="1">
    <source>
        <dbReference type="SAM" id="MobiDB-lite"/>
    </source>
</evidence>
<feature type="signal peptide" evidence="2">
    <location>
        <begin position="1"/>
        <end position="23"/>
    </location>
</feature>
<comment type="caution">
    <text evidence="3">The sequence shown here is derived from an EMBL/GenBank/DDBJ whole genome shotgun (WGS) entry which is preliminary data.</text>
</comment>
<dbReference type="GO" id="GO:0004674">
    <property type="term" value="F:protein serine/threonine kinase activity"/>
    <property type="evidence" value="ECO:0007669"/>
    <property type="project" value="UniProtKB-KW"/>
</dbReference>
<proteinExistence type="predicted"/>
<dbReference type="Proteomes" id="UP000249135">
    <property type="component" value="Unassembled WGS sequence"/>
</dbReference>
<organism evidence="3 4">
    <name type="scientific">Variovorax paradoxus</name>
    <dbReference type="NCBI Taxonomy" id="34073"/>
    <lineage>
        <taxon>Bacteria</taxon>
        <taxon>Pseudomonadati</taxon>
        <taxon>Pseudomonadota</taxon>
        <taxon>Betaproteobacteria</taxon>
        <taxon>Burkholderiales</taxon>
        <taxon>Comamonadaceae</taxon>
        <taxon>Variovorax</taxon>
    </lineage>
</organism>
<feature type="region of interest" description="Disordered" evidence="1">
    <location>
        <begin position="20"/>
        <end position="140"/>
    </location>
</feature>
<feature type="compositionally biased region" description="Low complexity" evidence="1">
    <location>
        <begin position="20"/>
        <end position="32"/>
    </location>
</feature>
<gene>
    <name evidence="3" type="ORF">DI563_12785</name>
</gene>
<dbReference type="AlphaFoldDB" id="A0A2W5SHA5"/>